<evidence type="ECO:0008006" key="3">
    <source>
        <dbReference type="Google" id="ProtNLM"/>
    </source>
</evidence>
<dbReference type="Proteomes" id="UP000077926">
    <property type="component" value="Chromosome"/>
</dbReference>
<dbReference type="EMBL" id="CP017080">
    <property type="protein sequence ID" value="AOH53828.1"/>
    <property type="molecule type" value="Genomic_DNA"/>
</dbReference>
<dbReference type="AlphaFoldDB" id="A0A1B3XKT2"/>
<proteinExistence type="predicted"/>
<organism evidence="1 2">
    <name type="scientific">Peribacillus muralis</name>
    <dbReference type="NCBI Taxonomy" id="264697"/>
    <lineage>
        <taxon>Bacteria</taxon>
        <taxon>Bacillati</taxon>
        <taxon>Bacillota</taxon>
        <taxon>Bacilli</taxon>
        <taxon>Bacillales</taxon>
        <taxon>Bacillaceae</taxon>
        <taxon>Peribacillus</taxon>
    </lineage>
</organism>
<dbReference type="STRING" id="264697.ABE28_005660"/>
<keyword evidence="2" id="KW-1185">Reference proteome</keyword>
<sequence length="137" mass="15699">MIMNEFVSRHDPSLLLIIEKEFLGTRCMGGKYSAEGHTITLYQEDIEIQCQRSLGALDKLEEYTWIILTHEIGHALDKKLTALNEELWSTGNPKILYQIEVKAWGIAAEIMSFINLNLFTFRKDESLAHCSKRLLVG</sequence>
<dbReference type="InterPro" id="IPR038555">
    <property type="entry name" value="Zincin_1_sf"/>
</dbReference>
<dbReference type="Gene3D" id="3.30.2010.20">
    <property type="match status" value="1"/>
</dbReference>
<accession>A0A1B3XKT2</accession>
<gene>
    <name evidence="1" type="ORF">ABE28_005660</name>
</gene>
<reference evidence="1 2" key="1">
    <citation type="submission" date="2016-08" db="EMBL/GenBank/DDBJ databases">
        <title>Complete genome sequence of Bacillus muralis G25-68, a strain with toxicity to nematodes.</title>
        <authorList>
            <person name="Zheng Z."/>
        </authorList>
    </citation>
    <scope>NUCLEOTIDE SEQUENCE [LARGE SCALE GENOMIC DNA]</scope>
    <source>
        <strain evidence="1 2">G25-68</strain>
    </source>
</reference>
<protein>
    <recommendedName>
        <fullName evidence="3">Peptidase M48 domain-containing protein</fullName>
    </recommendedName>
</protein>
<evidence type="ECO:0000313" key="2">
    <source>
        <dbReference type="Proteomes" id="UP000077926"/>
    </source>
</evidence>
<dbReference type="OrthoDB" id="2859043at2"/>
<name>A0A1B3XKT2_9BACI</name>
<dbReference type="KEGG" id="bmur:ABE28_005660"/>
<evidence type="ECO:0000313" key="1">
    <source>
        <dbReference type="EMBL" id="AOH53828.1"/>
    </source>
</evidence>